<sequence>MSDAATIAVYARAARRYAAKDLAPHDLDHGDDIAAFSALLPPGGRILDLGCGPGRWAAAFHKAGYLVDATDVTPEMAALARRRYGLTVRVEPFEALSARSYYDGIWANFSLLHSAKSDLPGLLQRLHMALMPGGALHLGMKLGTGEQRCDLGRRFAYYGQDELRSLLASTRFTVTRSRTGNGWGDPSGGDTFVILTAIASG</sequence>
<evidence type="ECO:0000256" key="1">
    <source>
        <dbReference type="ARBA" id="ARBA00022603"/>
    </source>
</evidence>
<dbReference type="SUPFAM" id="SSF53335">
    <property type="entry name" value="S-adenosyl-L-methionine-dependent methyltransferases"/>
    <property type="match status" value="1"/>
</dbReference>
<dbReference type="STRING" id="1294273.roselon_01492"/>
<dbReference type="PANTHER" id="PTHR43861:SF1">
    <property type="entry name" value="TRANS-ACONITATE 2-METHYLTRANSFERASE"/>
    <property type="match status" value="1"/>
</dbReference>
<dbReference type="GO" id="GO:0008168">
    <property type="term" value="F:methyltransferase activity"/>
    <property type="evidence" value="ECO:0007669"/>
    <property type="project" value="UniProtKB-KW"/>
</dbReference>
<dbReference type="EMBL" id="CP004372">
    <property type="protein sequence ID" value="AHM03875.1"/>
    <property type="molecule type" value="Genomic_DNA"/>
</dbReference>
<evidence type="ECO:0000313" key="4">
    <source>
        <dbReference type="EMBL" id="AHM03875.1"/>
    </source>
</evidence>
<dbReference type="HOGENOM" id="CLU_057823_2_0_5"/>
<keyword evidence="2 4" id="KW-0808">Transferase</keyword>
<dbReference type="KEGG" id="red:roselon_01492"/>
<dbReference type="InterPro" id="IPR041698">
    <property type="entry name" value="Methyltransf_25"/>
</dbReference>
<dbReference type="AlphaFoldDB" id="W8SMX6"/>
<dbReference type="PANTHER" id="PTHR43861">
    <property type="entry name" value="TRANS-ACONITATE 2-METHYLTRANSFERASE-RELATED"/>
    <property type="match status" value="1"/>
</dbReference>
<accession>W8SMX6</accession>
<evidence type="ECO:0000313" key="5">
    <source>
        <dbReference type="Proteomes" id="UP000019593"/>
    </source>
</evidence>
<dbReference type="eggNOG" id="COG2226">
    <property type="taxonomic scope" value="Bacteria"/>
</dbReference>
<reference evidence="4 5" key="1">
    <citation type="submission" date="2013-03" db="EMBL/GenBank/DDBJ databases">
        <authorList>
            <person name="Fiebig A."/>
            <person name="Goeker M."/>
            <person name="Klenk H.-P.P."/>
        </authorList>
    </citation>
    <scope>NUCLEOTIDE SEQUENCE [LARGE SCALE GENOMIC DNA]</scope>
    <source>
        <strain evidence="5">DSM 19469</strain>
    </source>
</reference>
<dbReference type="RefSeq" id="WP_025311708.1">
    <property type="nucleotide sequence ID" value="NZ_CP004372.1"/>
</dbReference>
<keyword evidence="1 4" id="KW-0489">Methyltransferase</keyword>
<name>W8SMX6_9RHOB</name>
<proteinExistence type="predicted"/>
<dbReference type="Pfam" id="PF13649">
    <property type="entry name" value="Methyltransf_25"/>
    <property type="match status" value="1"/>
</dbReference>
<evidence type="ECO:0000256" key="2">
    <source>
        <dbReference type="ARBA" id="ARBA00022679"/>
    </source>
</evidence>
<keyword evidence="5" id="KW-1185">Reference proteome</keyword>
<dbReference type="CDD" id="cd02440">
    <property type="entry name" value="AdoMet_MTases"/>
    <property type="match status" value="1"/>
</dbReference>
<organism evidence="4 5">
    <name type="scientific">Roseicyclus elongatus DSM 19469</name>
    <dbReference type="NCBI Taxonomy" id="1294273"/>
    <lineage>
        <taxon>Bacteria</taxon>
        <taxon>Pseudomonadati</taxon>
        <taxon>Pseudomonadota</taxon>
        <taxon>Alphaproteobacteria</taxon>
        <taxon>Rhodobacterales</taxon>
        <taxon>Roseobacteraceae</taxon>
        <taxon>Roseicyclus</taxon>
    </lineage>
</organism>
<evidence type="ECO:0000259" key="3">
    <source>
        <dbReference type="Pfam" id="PF13649"/>
    </source>
</evidence>
<protein>
    <submittedName>
        <fullName evidence="4">Methyltransferase type 11</fullName>
    </submittedName>
</protein>
<dbReference type="Proteomes" id="UP000019593">
    <property type="component" value="Chromosome"/>
</dbReference>
<dbReference type="InterPro" id="IPR029063">
    <property type="entry name" value="SAM-dependent_MTases_sf"/>
</dbReference>
<gene>
    <name evidence="4" type="ORF">roselon_01492</name>
</gene>
<feature type="domain" description="Methyltransferase" evidence="3">
    <location>
        <begin position="46"/>
        <end position="134"/>
    </location>
</feature>
<dbReference type="OrthoDB" id="9804312at2"/>
<dbReference type="GO" id="GO:0032259">
    <property type="term" value="P:methylation"/>
    <property type="evidence" value="ECO:0007669"/>
    <property type="project" value="UniProtKB-KW"/>
</dbReference>
<dbReference type="Gene3D" id="3.40.50.150">
    <property type="entry name" value="Vaccinia Virus protein VP39"/>
    <property type="match status" value="1"/>
</dbReference>